<accession>A0A7J7IK37</accession>
<protein>
    <recommendedName>
        <fullName evidence="4">NYN domain-containing protein</fullName>
    </recommendedName>
</protein>
<evidence type="ECO:0000313" key="2">
    <source>
        <dbReference type="EMBL" id="KAF6003110.1"/>
    </source>
</evidence>
<feature type="compositionally biased region" description="Low complexity" evidence="1">
    <location>
        <begin position="156"/>
        <end position="166"/>
    </location>
</feature>
<dbReference type="Proteomes" id="UP000530660">
    <property type="component" value="Unassembled WGS sequence"/>
</dbReference>
<evidence type="ECO:0000256" key="1">
    <source>
        <dbReference type="SAM" id="MobiDB-lite"/>
    </source>
</evidence>
<comment type="caution">
    <text evidence="2">The sequence shown here is derived from an EMBL/GenBank/DDBJ whole genome shotgun (WGS) entry which is preliminary data.</text>
</comment>
<dbReference type="OrthoDB" id="5092at2759"/>
<keyword evidence="3" id="KW-1185">Reference proteome</keyword>
<feature type="compositionally biased region" description="Acidic residues" evidence="1">
    <location>
        <begin position="39"/>
        <end position="56"/>
    </location>
</feature>
<gene>
    <name evidence="2" type="ORF">F1559_004252</name>
</gene>
<dbReference type="InterPro" id="IPR010298">
    <property type="entry name" value="YacP-like"/>
</dbReference>
<dbReference type="EMBL" id="VWRR01000008">
    <property type="protein sequence ID" value="KAF6003110.1"/>
    <property type="molecule type" value="Genomic_DNA"/>
</dbReference>
<dbReference type="AlphaFoldDB" id="A0A7J7IK37"/>
<feature type="region of interest" description="Disordered" evidence="1">
    <location>
        <begin position="135"/>
        <end position="176"/>
    </location>
</feature>
<evidence type="ECO:0008006" key="4">
    <source>
        <dbReference type="Google" id="ProtNLM"/>
    </source>
</evidence>
<evidence type="ECO:0000313" key="3">
    <source>
        <dbReference type="Proteomes" id="UP000530660"/>
    </source>
</evidence>
<reference evidence="2 3" key="1">
    <citation type="journal article" date="2020" name="J. Phycol.">
        <title>Comparative genome analysis reveals Cyanidiococcus gen. nov., a new extremophilic red algal genus sister to Cyanidioschyzon (Cyanidioschyzonaceae, Rhodophyta).</title>
        <authorList>
            <person name="Liu S.-L."/>
            <person name="Chiang Y.-R."/>
            <person name="Yoon H.S."/>
            <person name="Fu H.-Y."/>
        </authorList>
    </citation>
    <scope>NUCLEOTIDE SEQUENCE [LARGE SCALE GENOMIC DNA]</scope>
    <source>
        <strain evidence="2 3">THAL066</strain>
    </source>
</reference>
<dbReference type="Pfam" id="PF05991">
    <property type="entry name" value="NYN_YacP"/>
    <property type="match status" value="2"/>
</dbReference>
<dbReference type="PANTHER" id="PTHR34547">
    <property type="entry name" value="YACP-LIKE NYN DOMAIN PROTEIN"/>
    <property type="match status" value="1"/>
</dbReference>
<name>A0A7J7IK37_9RHOD</name>
<feature type="region of interest" description="Disordered" evidence="1">
    <location>
        <begin position="17"/>
        <end position="66"/>
    </location>
</feature>
<proteinExistence type="predicted"/>
<organism evidence="2 3">
    <name type="scientific">Cyanidiococcus yangmingshanensis</name>
    <dbReference type="NCBI Taxonomy" id="2690220"/>
    <lineage>
        <taxon>Eukaryota</taxon>
        <taxon>Rhodophyta</taxon>
        <taxon>Bangiophyceae</taxon>
        <taxon>Cyanidiales</taxon>
        <taxon>Cyanidiaceae</taxon>
        <taxon>Cyanidiococcus</taxon>
    </lineage>
</organism>
<sequence>MPLRQQLHLLREQAANERRLAARSTSQSFRRRASRATKEDEEEDKVSDDIEGENSEQAEKQGQQPRALMEPLRQKWFFVDGYNVIGAIPELYAHVQSGDAEVARRLLIDDVTNLSAMRGWRCSVVFDAYMAPPNGAPRTRTSTEKIKTSLNEPATSFRSRWSSRQQHQQRAKGKSGSREELVEVVFPARKSADSYIIARVRETAHARDLEVWAATSDGVVQSLVRASGAYVISTDLFLREIENAKTEMRVIHRLANNEPSLALIDCLDEESKKKLWTLQNQDKDRASSTEATDSTE</sequence>
<dbReference type="PANTHER" id="PTHR34547:SF1">
    <property type="entry name" value="YACP-LIKE NYN DOMAIN PROTEIN"/>
    <property type="match status" value="1"/>
</dbReference>